<organism evidence="2 3">
    <name type="scientific">Sulfurimonas xiamenensis</name>
    <dbReference type="NCBI Taxonomy" id="2590021"/>
    <lineage>
        <taxon>Bacteria</taxon>
        <taxon>Pseudomonadati</taxon>
        <taxon>Campylobacterota</taxon>
        <taxon>Epsilonproteobacteria</taxon>
        <taxon>Campylobacterales</taxon>
        <taxon>Sulfurimonadaceae</taxon>
        <taxon>Sulfurimonas</taxon>
    </lineage>
</organism>
<reference evidence="3" key="1">
    <citation type="submission" date="2019-06" db="EMBL/GenBank/DDBJ databases">
        <title>Sulfurimonas gotlandica sp. nov., a chemoautotrophic and psychrotolerant epsilonproteobacterium isolated from a pelagic redoxcline, and an emended description of the genus Sulfurimonas.</title>
        <authorList>
            <person name="Wang S."/>
            <person name="Jiang L."/>
            <person name="Shao Z."/>
        </authorList>
    </citation>
    <scope>NUCLEOTIDE SEQUENCE [LARGE SCALE GENOMIC DNA]</scope>
    <source>
        <strain evidence="3">1-1N</strain>
    </source>
</reference>
<accession>A0AAJ4A361</accession>
<dbReference type="Pfam" id="PF13936">
    <property type="entry name" value="HTH_38"/>
    <property type="match status" value="1"/>
</dbReference>
<dbReference type="InterPro" id="IPR025246">
    <property type="entry name" value="IS30-like_HTH"/>
</dbReference>
<dbReference type="Proteomes" id="UP000326061">
    <property type="component" value="Chromosome"/>
</dbReference>
<dbReference type="AlphaFoldDB" id="A0AAJ4A361"/>
<keyword evidence="3" id="KW-1185">Reference proteome</keyword>
<evidence type="ECO:0000259" key="1">
    <source>
        <dbReference type="Pfam" id="PF13936"/>
    </source>
</evidence>
<proteinExistence type="predicted"/>
<protein>
    <submittedName>
        <fullName evidence="2">Helix-turn-helix domain-containing protein</fullName>
    </submittedName>
</protein>
<sequence length="50" mass="5358">MNLCTKVNRNLAILNAHQDGYSQASIATYLNVSKSLISKVVKSGDSFTGV</sequence>
<gene>
    <name evidence="2" type="ORF">FJR47_03560</name>
</gene>
<dbReference type="RefSeq" id="WP_152299094.1">
    <property type="nucleotide sequence ID" value="NZ_CP041166.1"/>
</dbReference>
<evidence type="ECO:0000313" key="3">
    <source>
        <dbReference type="Proteomes" id="UP000326061"/>
    </source>
</evidence>
<dbReference type="KEGG" id="suln:FJR47_03560"/>
<evidence type="ECO:0000313" key="2">
    <source>
        <dbReference type="EMBL" id="QFR43031.1"/>
    </source>
</evidence>
<feature type="domain" description="Transposase IS30-like HTH" evidence="1">
    <location>
        <begin position="12"/>
        <end position="42"/>
    </location>
</feature>
<dbReference type="EMBL" id="CP041166">
    <property type="protein sequence ID" value="QFR43031.1"/>
    <property type="molecule type" value="Genomic_DNA"/>
</dbReference>
<name>A0AAJ4A361_9BACT</name>